<feature type="transmembrane region" description="Helical" evidence="5">
    <location>
        <begin position="466"/>
        <end position="484"/>
    </location>
</feature>
<feature type="transmembrane region" description="Helical" evidence="5">
    <location>
        <begin position="24"/>
        <end position="42"/>
    </location>
</feature>
<feature type="transmembrane region" description="Helical" evidence="5">
    <location>
        <begin position="404"/>
        <end position="422"/>
    </location>
</feature>
<keyword evidence="8" id="KW-1185">Reference proteome</keyword>
<dbReference type="PROSITE" id="PS50850">
    <property type="entry name" value="MFS"/>
    <property type="match status" value="1"/>
</dbReference>
<dbReference type="Proteomes" id="UP001201812">
    <property type="component" value="Unassembled WGS sequence"/>
</dbReference>
<feature type="transmembrane region" description="Helical" evidence="5">
    <location>
        <begin position="442"/>
        <end position="459"/>
    </location>
</feature>
<feature type="domain" description="Major facilitator superfamily (MFS) profile" evidence="6">
    <location>
        <begin position="28"/>
        <end position="523"/>
    </location>
</feature>
<dbReference type="GO" id="GO:0006820">
    <property type="term" value="P:monoatomic anion transport"/>
    <property type="evidence" value="ECO:0007669"/>
    <property type="project" value="TreeGrafter"/>
</dbReference>
<feature type="transmembrane region" description="Helical" evidence="5">
    <location>
        <begin position="231"/>
        <end position="251"/>
    </location>
</feature>
<proteinExistence type="predicted"/>
<dbReference type="InterPro" id="IPR036259">
    <property type="entry name" value="MFS_trans_sf"/>
</dbReference>
<dbReference type="EMBL" id="JAKKPZ010000002">
    <property type="protein sequence ID" value="KAI1726444.1"/>
    <property type="molecule type" value="Genomic_DNA"/>
</dbReference>
<comment type="caution">
    <text evidence="7">The sequence shown here is derived from an EMBL/GenBank/DDBJ whole genome shotgun (WGS) entry which is preliminary data.</text>
</comment>
<keyword evidence="2 5" id="KW-0812">Transmembrane</keyword>
<dbReference type="Pfam" id="PF07690">
    <property type="entry name" value="MFS_1"/>
    <property type="match status" value="1"/>
</dbReference>
<sequence>MSANNIEAASTHIKKCSLWSVTNLRLRIAVALALALAIEGLMRSNINMAMVCMVNKTAIDERERNLSTSLPMAVNTSMDAEMDFLGENSTFLDESLSSAPTFPSTITLPAPDSASQCGGSLAKNESTSKGGELVITKQVQGWIFTSFYVGQLAIVMPGSYLCDRFGARNLVFAGAVVNVIGSFGTPFVARTLGGIALIILRFIMGCGQGVLVPCMNVLVTHWFPMSEKSTAIAIATTGNQISVIVAMLLTAELCQFQWLGGWASAFYSYGFIGVGLCAIWFWCVYDTPEEARNITDKEISYIHNGESKAARKIDPNEVPWSKIMSSLVVWSIALCSFSQNFMNVGIVVYLPSYYHRFLKLDITQNGLMSALPFIFQLVTKIVFAGIADSLKVRRIMSHSGVAKLFNLIASIGFSSGFIPGYNTSIVCIAPRYTASVASFSRLLGNIASVASPYMIGFFGDREEWKLAFWVIAFVSISTGILFQLCGSASVQSWATNIPATLNRPESQKEDTIAFLTGNSSTTP</sequence>
<dbReference type="InterPro" id="IPR011701">
    <property type="entry name" value="MFS"/>
</dbReference>
<dbReference type="PANTHER" id="PTHR11662">
    <property type="entry name" value="SOLUTE CARRIER FAMILY 17"/>
    <property type="match status" value="1"/>
</dbReference>
<organism evidence="7 8">
    <name type="scientific">Ditylenchus destructor</name>
    <dbReference type="NCBI Taxonomy" id="166010"/>
    <lineage>
        <taxon>Eukaryota</taxon>
        <taxon>Metazoa</taxon>
        <taxon>Ecdysozoa</taxon>
        <taxon>Nematoda</taxon>
        <taxon>Chromadorea</taxon>
        <taxon>Rhabditida</taxon>
        <taxon>Tylenchina</taxon>
        <taxon>Tylenchomorpha</taxon>
        <taxon>Sphaerularioidea</taxon>
        <taxon>Anguinidae</taxon>
        <taxon>Anguininae</taxon>
        <taxon>Ditylenchus</taxon>
    </lineage>
</organism>
<feature type="transmembrane region" description="Helical" evidence="5">
    <location>
        <begin position="195"/>
        <end position="219"/>
    </location>
</feature>
<evidence type="ECO:0000256" key="1">
    <source>
        <dbReference type="ARBA" id="ARBA00004141"/>
    </source>
</evidence>
<evidence type="ECO:0000256" key="2">
    <source>
        <dbReference type="ARBA" id="ARBA00022692"/>
    </source>
</evidence>
<dbReference type="GO" id="GO:0016020">
    <property type="term" value="C:membrane"/>
    <property type="evidence" value="ECO:0007669"/>
    <property type="project" value="UniProtKB-SubCell"/>
</dbReference>
<reference evidence="7" key="1">
    <citation type="submission" date="2022-01" db="EMBL/GenBank/DDBJ databases">
        <title>Genome Sequence Resource for Two Populations of Ditylenchus destructor, the Migratory Endoparasitic Phytonematode.</title>
        <authorList>
            <person name="Zhang H."/>
            <person name="Lin R."/>
            <person name="Xie B."/>
        </authorList>
    </citation>
    <scope>NUCLEOTIDE SEQUENCE</scope>
    <source>
        <strain evidence="7">BazhouSP</strain>
    </source>
</reference>
<evidence type="ECO:0000259" key="6">
    <source>
        <dbReference type="PROSITE" id="PS50850"/>
    </source>
</evidence>
<dbReference type="GO" id="GO:0022857">
    <property type="term" value="F:transmembrane transporter activity"/>
    <property type="evidence" value="ECO:0007669"/>
    <property type="project" value="InterPro"/>
</dbReference>
<dbReference type="Gene3D" id="1.20.1250.20">
    <property type="entry name" value="MFS general substrate transporter like domains"/>
    <property type="match status" value="2"/>
</dbReference>
<evidence type="ECO:0000256" key="5">
    <source>
        <dbReference type="SAM" id="Phobius"/>
    </source>
</evidence>
<gene>
    <name evidence="7" type="ORF">DdX_03164</name>
</gene>
<evidence type="ECO:0000313" key="8">
    <source>
        <dbReference type="Proteomes" id="UP001201812"/>
    </source>
</evidence>
<feature type="transmembrane region" description="Helical" evidence="5">
    <location>
        <begin position="170"/>
        <end position="189"/>
    </location>
</feature>
<dbReference type="SUPFAM" id="SSF103473">
    <property type="entry name" value="MFS general substrate transporter"/>
    <property type="match status" value="1"/>
</dbReference>
<evidence type="ECO:0000256" key="3">
    <source>
        <dbReference type="ARBA" id="ARBA00022989"/>
    </source>
</evidence>
<protein>
    <submittedName>
        <fullName evidence="7">Major facilitator superfamily domain-containing protein</fullName>
    </submittedName>
</protein>
<accession>A0AAD4NCJ1</accession>
<dbReference type="InterPro" id="IPR050382">
    <property type="entry name" value="MFS_Na/Anion_cotransporter"/>
</dbReference>
<dbReference type="PANTHER" id="PTHR11662:SF72">
    <property type="entry name" value="MAJOR FACILITATOR SUPERFAMILY (MFS) PROFILE DOMAIN-CONTAINING PROTEIN"/>
    <property type="match status" value="1"/>
</dbReference>
<feature type="transmembrane region" description="Helical" evidence="5">
    <location>
        <begin position="370"/>
        <end position="392"/>
    </location>
</feature>
<feature type="transmembrane region" description="Helical" evidence="5">
    <location>
        <begin position="266"/>
        <end position="285"/>
    </location>
</feature>
<feature type="transmembrane region" description="Helical" evidence="5">
    <location>
        <begin position="327"/>
        <end position="350"/>
    </location>
</feature>
<dbReference type="AlphaFoldDB" id="A0AAD4NCJ1"/>
<keyword evidence="4 5" id="KW-0472">Membrane</keyword>
<evidence type="ECO:0000313" key="7">
    <source>
        <dbReference type="EMBL" id="KAI1726444.1"/>
    </source>
</evidence>
<dbReference type="InterPro" id="IPR020846">
    <property type="entry name" value="MFS_dom"/>
</dbReference>
<keyword evidence="3 5" id="KW-1133">Transmembrane helix</keyword>
<name>A0AAD4NCJ1_9BILA</name>
<comment type="subcellular location">
    <subcellularLocation>
        <location evidence="1">Membrane</location>
        <topology evidence="1">Multi-pass membrane protein</topology>
    </subcellularLocation>
</comment>
<evidence type="ECO:0000256" key="4">
    <source>
        <dbReference type="ARBA" id="ARBA00023136"/>
    </source>
</evidence>